<dbReference type="InterPro" id="IPR036291">
    <property type="entry name" value="NAD(P)-bd_dom_sf"/>
</dbReference>
<keyword evidence="4" id="KW-1185">Reference proteome</keyword>
<reference evidence="4" key="1">
    <citation type="journal article" date="2019" name="Int. J. Syst. Evol. Microbiol.">
        <title>The Global Catalogue of Microorganisms (GCM) 10K type strain sequencing project: providing services to taxonomists for standard genome sequencing and annotation.</title>
        <authorList>
            <consortium name="The Broad Institute Genomics Platform"/>
            <consortium name="The Broad Institute Genome Sequencing Center for Infectious Disease"/>
            <person name="Wu L."/>
            <person name="Ma J."/>
        </authorList>
    </citation>
    <scope>NUCLEOTIDE SEQUENCE [LARGE SCALE GENOMIC DNA]</scope>
    <source>
        <strain evidence="4">JCM 13002</strain>
    </source>
</reference>
<evidence type="ECO:0000313" key="3">
    <source>
        <dbReference type="EMBL" id="GAA1084427.1"/>
    </source>
</evidence>
<dbReference type="PANTHER" id="PTHR44196">
    <property type="entry name" value="DEHYDROGENASE/REDUCTASE SDR FAMILY MEMBER 7B"/>
    <property type="match status" value="1"/>
</dbReference>
<dbReference type="PRINTS" id="PR00081">
    <property type="entry name" value="GDHRDH"/>
</dbReference>
<dbReference type="RefSeq" id="WP_344624092.1">
    <property type="nucleotide sequence ID" value="NZ_BAAALD010000024.1"/>
</dbReference>
<name>A0ABP4E2U6_9ACTN</name>
<dbReference type="PROSITE" id="PS00061">
    <property type="entry name" value="ADH_SHORT"/>
    <property type="match status" value="1"/>
</dbReference>
<proteinExistence type="inferred from homology"/>
<gene>
    <name evidence="3" type="ORF">GCM10009663_30010</name>
</gene>
<dbReference type="InterPro" id="IPR002347">
    <property type="entry name" value="SDR_fam"/>
</dbReference>
<comment type="caution">
    <text evidence="3">The sequence shown here is derived from an EMBL/GenBank/DDBJ whole genome shotgun (WGS) entry which is preliminary data.</text>
</comment>
<accession>A0ABP4E2U6</accession>
<evidence type="ECO:0000256" key="2">
    <source>
        <dbReference type="ARBA" id="ARBA00023002"/>
    </source>
</evidence>
<evidence type="ECO:0000313" key="4">
    <source>
        <dbReference type="Proteomes" id="UP001499987"/>
    </source>
</evidence>
<organism evidence="3 4">
    <name type="scientific">Kitasatospora arboriphila</name>
    <dbReference type="NCBI Taxonomy" id="258052"/>
    <lineage>
        <taxon>Bacteria</taxon>
        <taxon>Bacillati</taxon>
        <taxon>Actinomycetota</taxon>
        <taxon>Actinomycetes</taxon>
        <taxon>Kitasatosporales</taxon>
        <taxon>Streptomycetaceae</taxon>
        <taxon>Kitasatospora</taxon>
    </lineage>
</organism>
<dbReference type="PANTHER" id="PTHR44196:SF1">
    <property type="entry name" value="DEHYDROGENASE_REDUCTASE SDR FAMILY MEMBER 7B"/>
    <property type="match status" value="1"/>
</dbReference>
<dbReference type="Pfam" id="PF00106">
    <property type="entry name" value="adh_short"/>
    <property type="match status" value="1"/>
</dbReference>
<sequence length="242" mass="24715">MDLSTTRILVTGGTSGVGRALAGALTARGATVATCGRTVPPGTDLAFTADLAEPGAAARVVEQAAARLGGLDVVIANAGVQYATPLTDGPDAQLLERIRGEIAVNLTSVAELAAAAWPHLAARPTAAFVAVGSGLGYAPKRSAPVYCATKAGLHTLLDALRYQAEAATPHVRVQEVVLPLVDTPMTAGREGPARKLTPEAAADAILRGLRTGRRTVPIGASRALLAINRLSPATARRILRDA</sequence>
<dbReference type="InterPro" id="IPR020904">
    <property type="entry name" value="Sc_DH/Rdtase_CS"/>
</dbReference>
<dbReference type="Proteomes" id="UP001499987">
    <property type="component" value="Unassembled WGS sequence"/>
</dbReference>
<dbReference type="SUPFAM" id="SSF51735">
    <property type="entry name" value="NAD(P)-binding Rossmann-fold domains"/>
    <property type="match status" value="1"/>
</dbReference>
<evidence type="ECO:0000256" key="1">
    <source>
        <dbReference type="ARBA" id="ARBA00006484"/>
    </source>
</evidence>
<dbReference type="Gene3D" id="3.40.50.720">
    <property type="entry name" value="NAD(P)-binding Rossmann-like Domain"/>
    <property type="match status" value="1"/>
</dbReference>
<dbReference type="EMBL" id="BAAALD010000024">
    <property type="protein sequence ID" value="GAA1084427.1"/>
    <property type="molecule type" value="Genomic_DNA"/>
</dbReference>
<comment type="similarity">
    <text evidence="1">Belongs to the short-chain dehydrogenases/reductases (SDR) family.</text>
</comment>
<keyword evidence="2" id="KW-0560">Oxidoreductase</keyword>
<protein>
    <submittedName>
        <fullName evidence="3">SDR family NAD(P)-dependent oxidoreductase</fullName>
    </submittedName>
</protein>